<dbReference type="EMBL" id="SRHY01000001">
    <property type="protein sequence ID" value="TFJ94696.1"/>
    <property type="molecule type" value="Genomic_DNA"/>
</dbReference>
<reference evidence="2 3" key="1">
    <citation type="submission" date="2019-03" db="EMBL/GenBank/DDBJ databases">
        <title>Genome sequence of Lentibacillus salicampi ATCC BAA-719.</title>
        <authorList>
            <person name="Maclea K.S."/>
            <person name="Simoes Junior M."/>
        </authorList>
    </citation>
    <scope>NUCLEOTIDE SEQUENCE [LARGE SCALE GENOMIC DNA]</scope>
    <source>
        <strain evidence="2 3">ATCC BAA-719</strain>
    </source>
</reference>
<dbReference type="SUPFAM" id="SSF64376">
    <property type="entry name" value="YlxR-like"/>
    <property type="match status" value="1"/>
</dbReference>
<dbReference type="InterPro" id="IPR007393">
    <property type="entry name" value="YlxR_dom"/>
</dbReference>
<dbReference type="PANTHER" id="PTHR34215">
    <property type="entry name" value="BLL0784 PROTEIN"/>
    <property type="match status" value="1"/>
</dbReference>
<comment type="caution">
    <text evidence="2">The sequence shown here is derived from an EMBL/GenBank/DDBJ whole genome shotgun (WGS) entry which is preliminary data.</text>
</comment>
<accession>A0A4Y9AFV2</accession>
<keyword evidence="3" id="KW-1185">Reference proteome</keyword>
<feature type="domain" description="YlxR" evidence="1">
    <location>
        <begin position="11"/>
        <end position="85"/>
    </location>
</feature>
<evidence type="ECO:0000259" key="1">
    <source>
        <dbReference type="Pfam" id="PF04296"/>
    </source>
</evidence>
<dbReference type="RefSeq" id="WP_135108340.1">
    <property type="nucleotide sequence ID" value="NZ_SRHY01000001.1"/>
</dbReference>
<name>A0A4Y9AFV2_9BACI</name>
<dbReference type="Pfam" id="PF04296">
    <property type="entry name" value="YlxR"/>
    <property type="match status" value="1"/>
</dbReference>
<dbReference type="Proteomes" id="UP000298484">
    <property type="component" value="Unassembled WGS sequence"/>
</dbReference>
<dbReference type="PANTHER" id="PTHR34215:SF1">
    <property type="entry name" value="YLXR DOMAIN-CONTAINING PROTEIN"/>
    <property type="match status" value="1"/>
</dbReference>
<dbReference type="OrthoDB" id="9813251at2"/>
<dbReference type="InterPro" id="IPR035931">
    <property type="entry name" value="YlxR-like_sf"/>
</dbReference>
<dbReference type="Gene3D" id="3.30.1230.10">
    <property type="entry name" value="YlxR-like"/>
    <property type="match status" value="1"/>
</dbReference>
<evidence type="ECO:0000313" key="2">
    <source>
        <dbReference type="EMBL" id="TFJ94696.1"/>
    </source>
</evidence>
<dbReference type="AlphaFoldDB" id="A0A4Y9AFV2"/>
<sequence>MAKKKRKIPQRKCVVTNEMKPKQELIRIVRNKEGEVFVDPSGKKNGRGAYVTNDSAVIEQAEKTGILSRQLNAEIGPSIYEELKQFVTGHTNEG</sequence>
<organism evidence="2 3">
    <name type="scientific">Lentibacillus salicampi</name>
    <dbReference type="NCBI Taxonomy" id="175306"/>
    <lineage>
        <taxon>Bacteria</taxon>
        <taxon>Bacillati</taxon>
        <taxon>Bacillota</taxon>
        <taxon>Bacilli</taxon>
        <taxon>Bacillales</taxon>
        <taxon>Bacillaceae</taxon>
        <taxon>Lentibacillus</taxon>
    </lineage>
</organism>
<dbReference type="InterPro" id="IPR037465">
    <property type="entry name" value="YlxR"/>
</dbReference>
<evidence type="ECO:0000313" key="3">
    <source>
        <dbReference type="Proteomes" id="UP000298484"/>
    </source>
</evidence>
<protein>
    <submittedName>
        <fullName evidence="2">YlxR family protein</fullName>
    </submittedName>
</protein>
<dbReference type="NCBIfam" id="NF047356">
    <property type="entry name" value="RNA_bind_RnpM"/>
    <property type="match status" value="1"/>
</dbReference>
<gene>
    <name evidence="2" type="ORF">E4U82_01930</name>
</gene>
<dbReference type="CDD" id="cd00279">
    <property type="entry name" value="YlxR"/>
    <property type="match status" value="1"/>
</dbReference>
<proteinExistence type="predicted"/>